<feature type="transmembrane region" description="Helical" evidence="1">
    <location>
        <begin position="39"/>
        <end position="63"/>
    </location>
</feature>
<keyword evidence="1" id="KW-0812">Transmembrane</keyword>
<sequence>MTPTGLLVISWKSLMGLVWVLAMYAASSVDSIDNELNPLFAALAVITASNFIMVLVLLITASLNKDVESFIEDAVLVGNSSLLSLAAGSLIFIAINSLVPIKISLVVVSMITSIIIAGSVIYTSTKLLNGNVFRVATKNMWSVIIQAGIMFAALFLIGY</sequence>
<reference evidence="2 3" key="1">
    <citation type="journal article" date="2016" name="Nat. Commun.">
        <title>Thousands of microbial genomes shed light on interconnected biogeochemical processes in an aquifer system.</title>
        <authorList>
            <person name="Anantharaman K."/>
            <person name="Brown C.T."/>
            <person name="Hug L.A."/>
            <person name="Sharon I."/>
            <person name="Castelle C.J."/>
            <person name="Probst A.J."/>
            <person name="Thomas B.C."/>
            <person name="Singh A."/>
            <person name="Wilkins M.J."/>
            <person name="Karaoz U."/>
            <person name="Brodie E.L."/>
            <person name="Williams K.H."/>
            <person name="Hubbard S.S."/>
            <person name="Banfield J.F."/>
        </authorList>
    </citation>
    <scope>NUCLEOTIDE SEQUENCE [LARGE SCALE GENOMIC DNA]</scope>
</reference>
<evidence type="ECO:0000313" key="3">
    <source>
        <dbReference type="Proteomes" id="UP000178936"/>
    </source>
</evidence>
<evidence type="ECO:0000313" key="2">
    <source>
        <dbReference type="EMBL" id="OHA54953.1"/>
    </source>
</evidence>
<evidence type="ECO:0000256" key="1">
    <source>
        <dbReference type="SAM" id="Phobius"/>
    </source>
</evidence>
<comment type="caution">
    <text evidence="2">The sequence shown here is derived from an EMBL/GenBank/DDBJ whole genome shotgun (WGS) entry which is preliminary data.</text>
</comment>
<accession>A0A1G2Q303</accession>
<name>A0A1G2Q303_9BACT</name>
<feature type="transmembrane region" description="Helical" evidence="1">
    <location>
        <begin position="103"/>
        <end position="121"/>
    </location>
</feature>
<protein>
    <submittedName>
        <fullName evidence="2">Uncharacterized protein</fullName>
    </submittedName>
</protein>
<dbReference type="EMBL" id="MHTB01000031">
    <property type="protein sequence ID" value="OHA54953.1"/>
    <property type="molecule type" value="Genomic_DNA"/>
</dbReference>
<dbReference type="Proteomes" id="UP000178936">
    <property type="component" value="Unassembled WGS sequence"/>
</dbReference>
<keyword evidence="1" id="KW-0472">Membrane</keyword>
<gene>
    <name evidence="2" type="ORF">A2226_03050</name>
</gene>
<feature type="transmembrane region" description="Helical" evidence="1">
    <location>
        <begin position="141"/>
        <end position="158"/>
    </location>
</feature>
<proteinExistence type="predicted"/>
<keyword evidence="1" id="KW-1133">Transmembrane helix</keyword>
<feature type="transmembrane region" description="Helical" evidence="1">
    <location>
        <begin position="75"/>
        <end position="96"/>
    </location>
</feature>
<feature type="transmembrane region" description="Helical" evidence="1">
    <location>
        <begin position="6"/>
        <end position="27"/>
    </location>
</feature>
<organism evidence="2 3">
    <name type="scientific">Candidatus Veblenbacteria bacterium RIFOXYA2_FULL_43_9</name>
    <dbReference type="NCBI Taxonomy" id="1802425"/>
    <lineage>
        <taxon>Bacteria</taxon>
        <taxon>Candidatus Vebleniibacteriota</taxon>
    </lineage>
</organism>
<dbReference type="AlphaFoldDB" id="A0A1G2Q303"/>